<keyword evidence="3" id="KW-1185">Reference proteome</keyword>
<gene>
    <name evidence="2" type="ORF">CJ030_MR5G001857</name>
</gene>
<feature type="compositionally biased region" description="Low complexity" evidence="1">
    <location>
        <begin position="102"/>
        <end position="117"/>
    </location>
</feature>
<feature type="region of interest" description="Disordered" evidence="1">
    <location>
        <begin position="94"/>
        <end position="119"/>
    </location>
</feature>
<feature type="region of interest" description="Disordered" evidence="1">
    <location>
        <begin position="1"/>
        <end position="21"/>
    </location>
</feature>
<comment type="caution">
    <text evidence="2">The sequence shown here is derived from an EMBL/GenBank/DDBJ whole genome shotgun (WGS) entry which is preliminary data.</text>
</comment>
<dbReference type="OrthoDB" id="1435868at2759"/>
<reference evidence="2 3" key="1">
    <citation type="journal article" date="2019" name="Plant Biotechnol. J.">
        <title>The red bayberry genome and genetic basis of sex determination.</title>
        <authorList>
            <person name="Jia H.M."/>
            <person name="Jia H.J."/>
            <person name="Cai Q.L."/>
            <person name="Wang Y."/>
            <person name="Zhao H.B."/>
            <person name="Yang W.F."/>
            <person name="Wang G.Y."/>
            <person name="Li Y.H."/>
            <person name="Zhan D.L."/>
            <person name="Shen Y.T."/>
            <person name="Niu Q.F."/>
            <person name="Chang L."/>
            <person name="Qiu J."/>
            <person name="Zhao L."/>
            <person name="Xie H.B."/>
            <person name="Fu W.Y."/>
            <person name="Jin J."/>
            <person name="Li X.W."/>
            <person name="Jiao Y."/>
            <person name="Zhou C.C."/>
            <person name="Tu T."/>
            <person name="Chai C.Y."/>
            <person name="Gao J.L."/>
            <person name="Fan L.J."/>
            <person name="van de Weg E."/>
            <person name="Wang J.Y."/>
            <person name="Gao Z.S."/>
        </authorList>
    </citation>
    <scope>NUCLEOTIDE SEQUENCE [LARGE SCALE GENOMIC DNA]</scope>
    <source>
        <tissue evidence="2">Leaves</tissue>
    </source>
</reference>
<name>A0A6A1VJY3_9ROSI</name>
<protein>
    <submittedName>
        <fullName evidence="2">Uncharacterized protein</fullName>
    </submittedName>
</protein>
<sequence>MSKRHHSSSYSIAETSSQMDLDSQENYMMREEQLEQQWVEILSRSVIVEREVAFVDFKEMKYMGRSIGAIMDDQGRQYANWGIRLRGMFVARSEGAREHPKSTATATATHSQSPTPSNKEIPLAIGIALKIVVHEKMKVLHTEHESKRRSYSEVEILIEVLGTKLSYVHGLGRSVKLLPASSFFVSSPYLLWRIEKARMEMGAMRAKQRD</sequence>
<feature type="compositionally biased region" description="Polar residues" evidence="1">
    <location>
        <begin position="8"/>
        <end position="21"/>
    </location>
</feature>
<evidence type="ECO:0000313" key="3">
    <source>
        <dbReference type="Proteomes" id="UP000516437"/>
    </source>
</evidence>
<evidence type="ECO:0000256" key="1">
    <source>
        <dbReference type="SAM" id="MobiDB-lite"/>
    </source>
</evidence>
<proteinExistence type="predicted"/>
<dbReference type="EMBL" id="RXIC02000023">
    <property type="protein sequence ID" value="KAB1212935.1"/>
    <property type="molecule type" value="Genomic_DNA"/>
</dbReference>
<dbReference type="AlphaFoldDB" id="A0A6A1VJY3"/>
<dbReference type="Proteomes" id="UP000516437">
    <property type="component" value="Chromosome 5"/>
</dbReference>
<evidence type="ECO:0000313" key="2">
    <source>
        <dbReference type="EMBL" id="KAB1212935.1"/>
    </source>
</evidence>
<accession>A0A6A1VJY3</accession>
<organism evidence="2 3">
    <name type="scientific">Morella rubra</name>
    <name type="common">Chinese bayberry</name>
    <dbReference type="NCBI Taxonomy" id="262757"/>
    <lineage>
        <taxon>Eukaryota</taxon>
        <taxon>Viridiplantae</taxon>
        <taxon>Streptophyta</taxon>
        <taxon>Embryophyta</taxon>
        <taxon>Tracheophyta</taxon>
        <taxon>Spermatophyta</taxon>
        <taxon>Magnoliopsida</taxon>
        <taxon>eudicotyledons</taxon>
        <taxon>Gunneridae</taxon>
        <taxon>Pentapetalae</taxon>
        <taxon>rosids</taxon>
        <taxon>fabids</taxon>
        <taxon>Fagales</taxon>
        <taxon>Myricaceae</taxon>
        <taxon>Morella</taxon>
    </lineage>
</organism>